<feature type="coiled-coil region" evidence="16">
    <location>
        <begin position="672"/>
        <end position="706"/>
    </location>
</feature>
<dbReference type="AlphaFoldDB" id="A0A8T2Z6Q3"/>
<comment type="caution">
    <text evidence="19">The sequence shown here is derived from an EMBL/GenBank/DDBJ whole genome shotgun (WGS) entry which is preliminary data.</text>
</comment>
<evidence type="ECO:0000256" key="1">
    <source>
        <dbReference type="ARBA" id="ARBA00001936"/>
    </source>
</evidence>
<keyword evidence="9" id="KW-0067">ATP-binding</keyword>
<evidence type="ECO:0000313" key="19">
    <source>
        <dbReference type="EMBL" id="KAH8512946.1"/>
    </source>
</evidence>
<dbReference type="Pfam" id="PF13589">
    <property type="entry name" value="HATPase_c_3"/>
    <property type="match status" value="1"/>
</dbReference>
<organism evidence="19 20">
    <name type="scientific">Populus deltoides</name>
    <name type="common">Eastern poplar</name>
    <name type="synonym">Eastern cottonwood</name>
    <dbReference type="NCBI Taxonomy" id="3696"/>
    <lineage>
        <taxon>Eukaryota</taxon>
        <taxon>Viridiplantae</taxon>
        <taxon>Streptophyta</taxon>
        <taxon>Embryophyta</taxon>
        <taxon>Tracheophyta</taxon>
        <taxon>Spermatophyta</taxon>
        <taxon>Magnoliopsida</taxon>
        <taxon>eudicotyledons</taxon>
        <taxon>Gunneridae</taxon>
        <taxon>Pentapetalae</taxon>
        <taxon>rosids</taxon>
        <taxon>fabids</taxon>
        <taxon>Malpighiales</taxon>
        <taxon>Salicaceae</taxon>
        <taxon>Saliceae</taxon>
        <taxon>Populus</taxon>
    </lineage>
</organism>
<comment type="cofactor">
    <cofactor evidence="1">
        <name>Mn(2+)</name>
        <dbReference type="ChEBI" id="CHEBI:29035"/>
    </cofactor>
</comment>
<dbReference type="PANTHER" id="PTHR23336">
    <property type="entry name" value="ZINC FINGER CW-TYPE COILED-COIL DOMAIN PROTEIN 3"/>
    <property type="match status" value="1"/>
</dbReference>
<evidence type="ECO:0000256" key="2">
    <source>
        <dbReference type="ARBA" id="ARBA00004123"/>
    </source>
</evidence>
<reference evidence="19" key="1">
    <citation type="journal article" date="2021" name="J. Hered.">
        <title>Genome Assembly of Salicaceae Populus deltoides (Eastern Cottonwood) I-69 Based on Nanopore Sequencing and Hi-C Technologies.</title>
        <authorList>
            <person name="Bai S."/>
            <person name="Wu H."/>
            <person name="Zhang J."/>
            <person name="Pan Z."/>
            <person name="Zhao W."/>
            <person name="Li Z."/>
            <person name="Tong C."/>
        </authorList>
    </citation>
    <scope>NUCLEOTIDE SEQUENCE</scope>
    <source>
        <tissue evidence="19">Leaf</tissue>
    </source>
</reference>
<evidence type="ECO:0000256" key="4">
    <source>
        <dbReference type="ARBA" id="ARBA00022722"/>
    </source>
</evidence>
<keyword evidence="10" id="KW-0156">Chromatin regulator</keyword>
<dbReference type="SUPFAM" id="SSF55874">
    <property type="entry name" value="ATPase domain of HSP90 chaperone/DNA topoisomerase II/histidine kinase"/>
    <property type="match status" value="1"/>
</dbReference>
<dbReference type="GO" id="GO:0031047">
    <property type="term" value="P:regulatory ncRNA-mediated gene silencing"/>
    <property type="evidence" value="ECO:0007669"/>
    <property type="project" value="UniProtKB-KW"/>
</dbReference>
<feature type="region of interest" description="Disordered" evidence="17">
    <location>
        <begin position="69"/>
        <end position="89"/>
    </location>
</feature>
<keyword evidence="4" id="KW-0540">Nuclease</keyword>
<name>A0A8T2Z6Q3_POPDE</name>
<dbReference type="Proteomes" id="UP000807159">
    <property type="component" value="Chromosome 3"/>
</dbReference>
<keyword evidence="14" id="KW-0234">DNA repair</keyword>
<evidence type="ECO:0000256" key="9">
    <source>
        <dbReference type="ARBA" id="ARBA00022840"/>
    </source>
</evidence>
<protein>
    <recommendedName>
        <fullName evidence="18">Morc S5 domain-containing protein</fullName>
    </recommendedName>
</protein>
<evidence type="ECO:0000256" key="16">
    <source>
        <dbReference type="SAM" id="Coils"/>
    </source>
</evidence>
<evidence type="ECO:0000256" key="3">
    <source>
        <dbReference type="ARBA" id="ARBA00007845"/>
    </source>
</evidence>
<evidence type="ECO:0000256" key="11">
    <source>
        <dbReference type="ARBA" id="ARBA00022884"/>
    </source>
</evidence>
<evidence type="ECO:0000256" key="7">
    <source>
        <dbReference type="ARBA" id="ARBA00022763"/>
    </source>
</evidence>
<evidence type="ECO:0000256" key="5">
    <source>
        <dbReference type="ARBA" id="ARBA00022741"/>
    </source>
</evidence>
<evidence type="ECO:0000259" key="18">
    <source>
        <dbReference type="Pfam" id="PF17942"/>
    </source>
</evidence>
<evidence type="ECO:0000256" key="12">
    <source>
        <dbReference type="ARBA" id="ARBA00023054"/>
    </source>
</evidence>
<keyword evidence="20" id="KW-1185">Reference proteome</keyword>
<keyword evidence="5" id="KW-0547">Nucleotide-binding</keyword>
<dbReference type="FunFam" id="3.30.565.10:FF:000075">
    <property type="entry name" value="MORC family CW-type zinc finger protein 4"/>
    <property type="match status" value="1"/>
</dbReference>
<comment type="similarity">
    <text evidence="3">Belongs to the MORC ATPase protein family.</text>
</comment>
<dbReference type="EMBL" id="JACEGQ020000003">
    <property type="protein sequence ID" value="KAH8512946.1"/>
    <property type="molecule type" value="Genomic_DNA"/>
</dbReference>
<keyword evidence="7" id="KW-0227">DNA damage</keyword>
<dbReference type="GO" id="GO:0016887">
    <property type="term" value="F:ATP hydrolysis activity"/>
    <property type="evidence" value="ECO:0007669"/>
    <property type="project" value="InterPro"/>
</dbReference>
<accession>A0A8T2Z6Q3</accession>
<evidence type="ECO:0000256" key="15">
    <source>
        <dbReference type="ARBA" id="ARBA00023242"/>
    </source>
</evidence>
<dbReference type="InterPro" id="IPR036890">
    <property type="entry name" value="HATPase_C_sf"/>
</dbReference>
<proteinExistence type="inferred from homology"/>
<sequence>MDVDNSCLEQEVRSTAAKRSSVSLNDRDSNGHSFLKKKPKQERDLGFAVPDRGCLAPVPLRTAPPPLTYNDHQEGHVGAGNNNKNNNNKDNQVAAVPVVRGCKQFWKAGDYDQGGSVADSSADHSGGSIVHATLINLWLSFACFVCNIFGMDHVRVHPKFLHSNATSHKWALGAFAELLDNAVDEVGYGASCVSIDVLNNSKDFSKMLLVEDNGGGMTPDRMRACMSLGYSAKSKMANTIGQYGNGFKTSTMRLGADVIVFSRCRGKDGNSVTQSIGLLSYTFLTATGKEDIVVPMIDFEKGGRGWNKKIRSSSNDWDMNLKTISRWSPFASEEELLQQFNFLKDQGTRIIIYNLWEEEDGHLELDFYTDAHSYASILYLELPPSFRIILRGKEVEHHDLVKDMMLEQDISYKPLNVLEIVQENKNMAATGKIGFVKDAGNHIDVQGFNVYHKNRLIKPFWRVWNAAGSDGRGVIGVLEANFVEPAHDKQGFERTSVLSRLEAKLINLQKTYWRTNCHKIGYAVRRQSKYLSSDTIQSACNKDIHSARTSQNGQCFTDGNKRSSHDNAIYQNGHGSESRQSRMKNGLNSCKISDVNDASEGVRHNAPFASRKSLHDPIKHKSTRLLTSPSYPKPIVISENGQITTNGNVKTLSNSKAEDRESRICGTENHLLQYERDKCRKLESQLQERTNELEAERKKTELLEKEFECLVVMIQEERTRQTEREDELVKKIKGGSQAIEDLRERARQLEAKELLSRKIEKNCY</sequence>
<keyword evidence="8" id="KW-0378">Hydrolase</keyword>
<dbReference type="GO" id="GO:0005524">
    <property type="term" value="F:ATP binding"/>
    <property type="evidence" value="ECO:0007669"/>
    <property type="project" value="UniProtKB-KW"/>
</dbReference>
<feature type="region of interest" description="Disordered" evidence="17">
    <location>
        <begin position="1"/>
        <end position="42"/>
    </location>
</feature>
<gene>
    <name evidence="19" type="ORF">H0E87_006304</name>
</gene>
<dbReference type="GO" id="GO:0006325">
    <property type="term" value="P:chromatin organization"/>
    <property type="evidence" value="ECO:0007669"/>
    <property type="project" value="UniProtKB-KW"/>
</dbReference>
<keyword evidence="12 16" id="KW-0175">Coiled coil</keyword>
<dbReference type="Gene3D" id="3.30.565.10">
    <property type="entry name" value="Histidine kinase-like ATPase, C-terminal domain"/>
    <property type="match status" value="1"/>
</dbReference>
<keyword evidence="15" id="KW-0539">Nucleus</keyword>
<keyword evidence="11" id="KW-0694">RNA-binding</keyword>
<evidence type="ECO:0000256" key="17">
    <source>
        <dbReference type="SAM" id="MobiDB-lite"/>
    </source>
</evidence>
<dbReference type="Pfam" id="PF17942">
    <property type="entry name" value="Morc6_S5"/>
    <property type="match status" value="1"/>
</dbReference>
<comment type="subcellular location">
    <subcellularLocation>
        <location evidence="2">Nucleus</location>
    </subcellularLocation>
</comment>
<evidence type="ECO:0000256" key="13">
    <source>
        <dbReference type="ARBA" id="ARBA00023158"/>
    </source>
</evidence>
<dbReference type="InterPro" id="IPR045261">
    <property type="entry name" value="MORC_ATPase"/>
</dbReference>
<evidence type="ECO:0000313" key="20">
    <source>
        <dbReference type="Proteomes" id="UP000807159"/>
    </source>
</evidence>
<evidence type="ECO:0000256" key="6">
    <source>
        <dbReference type="ARBA" id="ARBA00022759"/>
    </source>
</evidence>
<keyword evidence="6" id="KW-0255">Endonuclease</keyword>
<dbReference type="PANTHER" id="PTHR23336:SF72">
    <property type="entry name" value="PROTEIN MICRORCHIDIA 5"/>
    <property type="match status" value="1"/>
</dbReference>
<evidence type="ECO:0000256" key="10">
    <source>
        <dbReference type="ARBA" id="ARBA00022853"/>
    </source>
</evidence>
<evidence type="ECO:0000256" key="8">
    <source>
        <dbReference type="ARBA" id="ARBA00022801"/>
    </source>
</evidence>
<feature type="domain" description="Morc S5" evidence="18">
    <location>
        <begin position="373"/>
        <end position="513"/>
    </location>
</feature>
<dbReference type="GO" id="GO:0005634">
    <property type="term" value="C:nucleus"/>
    <property type="evidence" value="ECO:0007669"/>
    <property type="project" value="UniProtKB-SubCell"/>
</dbReference>
<evidence type="ECO:0000256" key="14">
    <source>
        <dbReference type="ARBA" id="ARBA00023204"/>
    </source>
</evidence>
<dbReference type="GO" id="GO:0004519">
    <property type="term" value="F:endonuclease activity"/>
    <property type="evidence" value="ECO:0007669"/>
    <property type="project" value="UniProtKB-KW"/>
</dbReference>
<dbReference type="InterPro" id="IPR041006">
    <property type="entry name" value="Morc_S5"/>
</dbReference>
<dbReference type="GO" id="GO:0031349">
    <property type="term" value="P:positive regulation of defense response"/>
    <property type="evidence" value="ECO:0007669"/>
    <property type="project" value="UniProtKB-ARBA"/>
</dbReference>
<dbReference type="GO" id="GO:0006281">
    <property type="term" value="P:DNA repair"/>
    <property type="evidence" value="ECO:0007669"/>
    <property type="project" value="UniProtKB-KW"/>
</dbReference>
<keyword evidence="13" id="KW-0943">RNA-mediated gene silencing</keyword>
<dbReference type="GO" id="GO:0003723">
    <property type="term" value="F:RNA binding"/>
    <property type="evidence" value="ECO:0007669"/>
    <property type="project" value="UniProtKB-KW"/>
</dbReference>